<dbReference type="AlphaFoldDB" id="A0A1X0XRM8"/>
<dbReference type="InterPro" id="IPR026954">
    <property type="entry name" value="PknH-like_Extracell"/>
</dbReference>
<evidence type="ECO:0000256" key="1">
    <source>
        <dbReference type="SAM" id="SignalP"/>
    </source>
</evidence>
<keyword evidence="4" id="KW-1185">Reference proteome</keyword>
<name>A0A1X0XRM8_MYCSI</name>
<feature type="chain" id="PRO_5039616926" description="PknH-like extracellular domain-containing protein" evidence="1">
    <location>
        <begin position="22"/>
        <end position="254"/>
    </location>
</feature>
<evidence type="ECO:0000313" key="3">
    <source>
        <dbReference type="EMBL" id="ORJ55565.1"/>
    </source>
</evidence>
<dbReference type="InterPro" id="IPR038232">
    <property type="entry name" value="PknH-like_Extracell_sf"/>
</dbReference>
<sequence length="254" mass="27316">MRRRHWSGMITLVGAALVASGCTSVVGGNAHPAAHVASRSVIGPALAQVMVGDNALSGIFDQPFRPGRLPGPRLGGQEVLRNDVAQWPPDCVGVARMLEHDVYRSIGVRNVAVETWKPNTRRAQVLDVEEGVVSFASPRDAQALFDTFAAQWRGCDGARQGFTVGKTKVDATIADVAGDPSMLAAVVWMHFPGLGLQPDPVYTVRALGMRENCLVEVKVDYSHRFTPARPRPSEMSTSAVTVARAMMYNISALP</sequence>
<dbReference type="PROSITE" id="PS51257">
    <property type="entry name" value="PROKAR_LIPOPROTEIN"/>
    <property type="match status" value="1"/>
</dbReference>
<feature type="signal peptide" evidence="1">
    <location>
        <begin position="1"/>
        <end position="21"/>
    </location>
</feature>
<evidence type="ECO:0000259" key="2">
    <source>
        <dbReference type="Pfam" id="PF14032"/>
    </source>
</evidence>
<reference evidence="3 4" key="1">
    <citation type="submission" date="2017-03" db="EMBL/GenBank/DDBJ databases">
        <title>Genomic insights into Mycobacterium simiae human colonization.</title>
        <authorList>
            <person name="Steffani J.L."/>
            <person name="Brunck M.E."/>
            <person name="Cruz E."/>
            <person name="Montiel R."/>
            <person name="Barona F."/>
        </authorList>
    </citation>
    <scope>NUCLEOTIDE SEQUENCE [LARGE SCALE GENOMIC DNA]</scope>
    <source>
        <strain evidence="3 4">MsiGto</strain>
    </source>
</reference>
<organism evidence="3 4">
    <name type="scientific">Mycobacterium simiae</name>
    <name type="common">Mycobacterium habana</name>
    <dbReference type="NCBI Taxonomy" id="1784"/>
    <lineage>
        <taxon>Bacteria</taxon>
        <taxon>Bacillati</taxon>
        <taxon>Actinomycetota</taxon>
        <taxon>Actinomycetes</taxon>
        <taxon>Mycobacteriales</taxon>
        <taxon>Mycobacteriaceae</taxon>
        <taxon>Mycobacterium</taxon>
        <taxon>Mycobacterium simiae complex</taxon>
    </lineage>
</organism>
<dbReference type="EMBL" id="MZZM01000030">
    <property type="protein sequence ID" value="ORJ55565.1"/>
    <property type="molecule type" value="Genomic_DNA"/>
</dbReference>
<comment type="caution">
    <text evidence="3">The sequence shown here is derived from an EMBL/GenBank/DDBJ whole genome shotgun (WGS) entry which is preliminary data.</text>
</comment>
<proteinExistence type="predicted"/>
<protein>
    <recommendedName>
        <fullName evidence="2">PknH-like extracellular domain-containing protein</fullName>
    </recommendedName>
</protein>
<evidence type="ECO:0000313" key="4">
    <source>
        <dbReference type="Proteomes" id="UP000193040"/>
    </source>
</evidence>
<dbReference type="Gene3D" id="3.40.1000.70">
    <property type="entry name" value="PknH-like extracellular domain"/>
    <property type="match status" value="1"/>
</dbReference>
<feature type="domain" description="PknH-like extracellular" evidence="2">
    <location>
        <begin position="45"/>
        <end position="247"/>
    </location>
</feature>
<dbReference type="Proteomes" id="UP000193040">
    <property type="component" value="Unassembled WGS sequence"/>
</dbReference>
<gene>
    <name evidence="3" type="ORF">B5M45_24710</name>
</gene>
<keyword evidence="1" id="KW-0732">Signal</keyword>
<dbReference type="STRING" id="1784.VC42_11100"/>
<dbReference type="Pfam" id="PF14032">
    <property type="entry name" value="PknH_C"/>
    <property type="match status" value="1"/>
</dbReference>
<dbReference type="RefSeq" id="WP_084953081.1">
    <property type="nucleotide sequence ID" value="NZ_MZZM01000030.1"/>
</dbReference>
<accession>A0A1X0XRM8</accession>